<dbReference type="GO" id="GO:0045892">
    <property type="term" value="P:negative regulation of DNA-templated transcription"/>
    <property type="evidence" value="ECO:0007669"/>
    <property type="project" value="UniProtKB-ARBA"/>
</dbReference>
<feature type="DNA-binding region" description="H-T-H motif" evidence="4">
    <location>
        <begin position="53"/>
        <end position="72"/>
    </location>
</feature>
<sequence>MDTSSESALRPGAPQAREAPRAGRGRGPRGARREEILAAAAALFARRGFHGVTIDDIGAAAGMSGPGIYRHFPGKDAVLAEMLVGISERLLAEGSRRAEAAADAGAALDALLDWHVSFALSQPDLITVQERELANVPEPARRKIRRLQRLYVEEWVTVTSELSPLASPTRLRTAMHAIFGLLNSTPHSASELPREDVAALLHAMARAALAAASAPPPSAAGSV</sequence>
<evidence type="ECO:0000256" key="2">
    <source>
        <dbReference type="ARBA" id="ARBA00023125"/>
    </source>
</evidence>
<dbReference type="InterPro" id="IPR009057">
    <property type="entry name" value="Homeodomain-like_sf"/>
</dbReference>
<dbReference type="PRINTS" id="PR00455">
    <property type="entry name" value="HTHTETR"/>
</dbReference>
<dbReference type="GO" id="GO:0003700">
    <property type="term" value="F:DNA-binding transcription factor activity"/>
    <property type="evidence" value="ECO:0007669"/>
    <property type="project" value="TreeGrafter"/>
</dbReference>
<dbReference type="InterPro" id="IPR001647">
    <property type="entry name" value="HTH_TetR"/>
</dbReference>
<dbReference type="FunFam" id="1.10.10.60:FF:000141">
    <property type="entry name" value="TetR family transcriptional regulator"/>
    <property type="match status" value="1"/>
</dbReference>
<dbReference type="OrthoDB" id="9179041at2"/>
<dbReference type="SUPFAM" id="SSF48498">
    <property type="entry name" value="Tetracyclin repressor-like, C-terminal domain"/>
    <property type="match status" value="1"/>
</dbReference>
<dbReference type="PROSITE" id="PS50977">
    <property type="entry name" value="HTH_TETR_2"/>
    <property type="match status" value="1"/>
</dbReference>
<dbReference type="Gene3D" id="1.10.357.10">
    <property type="entry name" value="Tetracycline Repressor, domain 2"/>
    <property type="match status" value="1"/>
</dbReference>
<dbReference type="Proteomes" id="UP000460272">
    <property type="component" value="Unassembled WGS sequence"/>
</dbReference>
<evidence type="ECO:0000313" key="7">
    <source>
        <dbReference type="EMBL" id="TVZ05576.1"/>
    </source>
</evidence>
<organism evidence="7 8">
    <name type="scientific">Trebonia kvetii</name>
    <dbReference type="NCBI Taxonomy" id="2480626"/>
    <lineage>
        <taxon>Bacteria</taxon>
        <taxon>Bacillati</taxon>
        <taxon>Actinomycetota</taxon>
        <taxon>Actinomycetes</taxon>
        <taxon>Streptosporangiales</taxon>
        <taxon>Treboniaceae</taxon>
        <taxon>Trebonia</taxon>
    </lineage>
</organism>
<dbReference type="PANTHER" id="PTHR30055">
    <property type="entry name" value="HTH-TYPE TRANSCRIPTIONAL REGULATOR RUTR"/>
    <property type="match status" value="1"/>
</dbReference>
<evidence type="ECO:0000259" key="6">
    <source>
        <dbReference type="PROSITE" id="PS50977"/>
    </source>
</evidence>
<evidence type="ECO:0000256" key="5">
    <source>
        <dbReference type="SAM" id="MobiDB-lite"/>
    </source>
</evidence>
<feature type="domain" description="HTH tetR-type" evidence="6">
    <location>
        <begin position="30"/>
        <end position="90"/>
    </location>
</feature>
<keyword evidence="1" id="KW-0805">Transcription regulation</keyword>
<keyword evidence="3" id="KW-0804">Transcription</keyword>
<accession>A0A6P2C5D2</accession>
<proteinExistence type="predicted"/>
<evidence type="ECO:0000256" key="3">
    <source>
        <dbReference type="ARBA" id="ARBA00023163"/>
    </source>
</evidence>
<dbReference type="InterPro" id="IPR036271">
    <property type="entry name" value="Tet_transcr_reg_TetR-rel_C_sf"/>
</dbReference>
<keyword evidence="2 4" id="KW-0238">DNA-binding</keyword>
<dbReference type="SUPFAM" id="SSF46689">
    <property type="entry name" value="Homeodomain-like"/>
    <property type="match status" value="1"/>
</dbReference>
<reference evidence="7 8" key="1">
    <citation type="submission" date="2018-11" db="EMBL/GenBank/DDBJ databases">
        <title>Trebonia kvetii gen.nov., sp.nov., a novel acidophilic actinobacterium, and proposal of the new actinobacterial family Treboniaceae fam. nov.</title>
        <authorList>
            <person name="Rapoport D."/>
            <person name="Sagova-Mareckova M."/>
            <person name="Sedlacek I."/>
            <person name="Provaznik J."/>
            <person name="Kralova S."/>
            <person name="Pavlinic D."/>
            <person name="Benes V."/>
            <person name="Kopecky J."/>
        </authorList>
    </citation>
    <scope>NUCLEOTIDE SEQUENCE [LARGE SCALE GENOMIC DNA]</scope>
    <source>
        <strain evidence="7 8">15Tr583</strain>
    </source>
</reference>
<dbReference type="AlphaFoldDB" id="A0A6P2C5D2"/>
<evidence type="ECO:0000256" key="1">
    <source>
        <dbReference type="ARBA" id="ARBA00023015"/>
    </source>
</evidence>
<dbReference type="EMBL" id="RPFW01000002">
    <property type="protein sequence ID" value="TVZ05576.1"/>
    <property type="molecule type" value="Genomic_DNA"/>
</dbReference>
<dbReference type="InterPro" id="IPR050109">
    <property type="entry name" value="HTH-type_TetR-like_transc_reg"/>
</dbReference>
<dbReference type="Pfam" id="PF00440">
    <property type="entry name" value="TetR_N"/>
    <property type="match status" value="1"/>
</dbReference>
<gene>
    <name evidence="7" type="ORF">EAS64_13735</name>
</gene>
<feature type="region of interest" description="Disordered" evidence="5">
    <location>
        <begin position="1"/>
        <end position="31"/>
    </location>
</feature>
<dbReference type="Gene3D" id="1.10.10.60">
    <property type="entry name" value="Homeodomain-like"/>
    <property type="match status" value="1"/>
</dbReference>
<protein>
    <submittedName>
        <fullName evidence="7">TetR/AcrR family transcriptional regulator</fullName>
    </submittedName>
</protein>
<dbReference type="GO" id="GO:0000976">
    <property type="term" value="F:transcription cis-regulatory region binding"/>
    <property type="evidence" value="ECO:0007669"/>
    <property type="project" value="TreeGrafter"/>
</dbReference>
<keyword evidence="8" id="KW-1185">Reference proteome</keyword>
<name>A0A6P2C5D2_9ACTN</name>
<dbReference type="PANTHER" id="PTHR30055:SF237">
    <property type="entry name" value="TRANSCRIPTIONAL REPRESSOR MCE3R"/>
    <property type="match status" value="1"/>
</dbReference>
<evidence type="ECO:0000313" key="8">
    <source>
        <dbReference type="Proteomes" id="UP000460272"/>
    </source>
</evidence>
<comment type="caution">
    <text evidence="7">The sequence shown here is derived from an EMBL/GenBank/DDBJ whole genome shotgun (WGS) entry which is preliminary data.</text>
</comment>
<evidence type="ECO:0000256" key="4">
    <source>
        <dbReference type="PROSITE-ProRule" id="PRU00335"/>
    </source>
</evidence>